<keyword evidence="1" id="KW-0812">Transmembrane</keyword>
<proteinExistence type="predicted"/>
<evidence type="ECO:0000259" key="2">
    <source>
        <dbReference type="Pfam" id="PF04773"/>
    </source>
</evidence>
<evidence type="ECO:0000256" key="1">
    <source>
        <dbReference type="SAM" id="Phobius"/>
    </source>
</evidence>
<dbReference type="InterPro" id="IPR032508">
    <property type="entry name" value="FecR_C"/>
</dbReference>
<comment type="caution">
    <text evidence="4">The sequence shown here is derived from an EMBL/GenBank/DDBJ whole genome shotgun (WGS) entry which is preliminary data.</text>
</comment>
<dbReference type="Pfam" id="PF16344">
    <property type="entry name" value="FecR_C"/>
    <property type="match status" value="1"/>
</dbReference>
<feature type="domain" description="Protein FecR C-terminal" evidence="3">
    <location>
        <begin position="260"/>
        <end position="325"/>
    </location>
</feature>
<sequence length="336" mass="38024">MHSIHEVMNHIEQKYRQTRLTKEELQRLRAHVNDASDETIAAGMQAHWQEDIDESGVPEEAIAAIRQRLDAQIGSPSGLRHRAWTLIQRVAVVLLPICLGALGYVIYQQQTPSDGLLTILTHQGEQVSVVFPDSTQTRMNQRSVLSYRAQTFMKQREIAFQGEGFFDVRHDSTHPFVIHTSGMRVKVVGTKFNLSSYPDSPTATLCLFEGSVWLHSDKTKEEIHLKPNQKCTLDKATGRIKVVPFSEDAAYYTAWQRHEIVFRSTPLTQVVEEIGRVYGENIRLQNINGADRFTGTLPSSNLNQCLVILSKLYDCKVRRTDRAIVLAKEADGKPSQ</sequence>
<dbReference type="GO" id="GO:0016989">
    <property type="term" value="F:sigma factor antagonist activity"/>
    <property type="evidence" value="ECO:0007669"/>
    <property type="project" value="TreeGrafter"/>
</dbReference>
<feature type="domain" description="FecR protein" evidence="2">
    <location>
        <begin position="118"/>
        <end position="212"/>
    </location>
</feature>
<dbReference type="Pfam" id="PF04773">
    <property type="entry name" value="FecR"/>
    <property type="match status" value="1"/>
</dbReference>
<feature type="transmembrane region" description="Helical" evidence="1">
    <location>
        <begin position="86"/>
        <end position="107"/>
    </location>
</feature>
<keyword evidence="5" id="KW-1185">Reference proteome</keyword>
<dbReference type="STRING" id="999422.HMPREF9944_01657"/>
<name>H1HNB3_9BACT</name>
<dbReference type="InterPro" id="IPR006860">
    <property type="entry name" value="FecR"/>
</dbReference>
<evidence type="ECO:0000259" key="3">
    <source>
        <dbReference type="Pfam" id="PF16344"/>
    </source>
</evidence>
<dbReference type="InterPro" id="IPR012373">
    <property type="entry name" value="Ferrdict_sens_TM"/>
</dbReference>
<dbReference type="Gene3D" id="3.55.50.30">
    <property type="match status" value="1"/>
</dbReference>
<dbReference type="HOGENOM" id="CLU_050192_2_3_10"/>
<dbReference type="PANTHER" id="PTHR30273">
    <property type="entry name" value="PERIPLASMIC SIGNAL SENSOR AND SIGMA FACTOR ACTIVATOR FECR-RELATED"/>
    <property type="match status" value="1"/>
</dbReference>
<gene>
    <name evidence="4" type="ORF">HMPREF9944_01657</name>
</gene>
<protein>
    <submittedName>
        <fullName evidence="4">Uncharacterized protein</fullName>
    </submittedName>
</protein>
<organism evidence="4 5">
    <name type="scientific">Segatella maculosa OT 289</name>
    <dbReference type="NCBI Taxonomy" id="999422"/>
    <lineage>
        <taxon>Bacteria</taxon>
        <taxon>Pseudomonadati</taxon>
        <taxon>Bacteroidota</taxon>
        <taxon>Bacteroidia</taxon>
        <taxon>Bacteroidales</taxon>
        <taxon>Prevotellaceae</taxon>
        <taxon>Segatella</taxon>
    </lineage>
</organism>
<evidence type="ECO:0000313" key="5">
    <source>
        <dbReference type="Proteomes" id="UP000003167"/>
    </source>
</evidence>
<keyword evidence="1" id="KW-0472">Membrane</keyword>
<dbReference type="Gene3D" id="2.60.120.1440">
    <property type="match status" value="1"/>
</dbReference>
<dbReference type="PANTHER" id="PTHR30273:SF2">
    <property type="entry name" value="PROTEIN FECR"/>
    <property type="match status" value="1"/>
</dbReference>
<dbReference type="Proteomes" id="UP000003167">
    <property type="component" value="Unassembled WGS sequence"/>
</dbReference>
<accession>H1HNB3</accession>
<dbReference type="AlphaFoldDB" id="H1HNB3"/>
<dbReference type="EMBL" id="AGEK01000028">
    <property type="protein sequence ID" value="EHO69800.1"/>
    <property type="molecule type" value="Genomic_DNA"/>
</dbReference>
<evidence type="ECO:0000313" key="4">
    <source>
        <dbReference type="EMBL" id="EHO69800.1"/>
    </source>
</evidence>
<dbReference type="PIRSF" id="PIRSF018266">
    <property type="entry name" value="FecR"/>
    <property type="match status" value="1"/>
</dbReference>
<keyword evidence="1" id="KW-1133">Transmembrane helix</keyword>
<dbReference type="PATRIC" id="fig|999422.3.peg.1744"/>
<reference evidence="4 5" key="1">
    <citation type="submission" date="2011-12" db="EMBL/GenBank/DDBJ databases">
        <title>The Genome Sequence of Prevotella maculosa OT 289.</title>
        <authorList>
            <consortium name="The Broad Institute Genome Sequencing Platform"/>
            <person name="Earl A."/>
            <person name="Ward D."/>
            <person name="Feldgarden M."/>
            <person name="Gevers D."/>
            <person name="Izard J."/>
            <person name="Blanton J.M."/>
            <person name="Mathney J."/>
            <person name="Tanner A.C."/>
            <person name="Dewhirst F.E."/>
            <person name="Young S.K."/>
            <person name="Zeng Q."/>
            <person name="Gargeya S."/>
            <person name="Fitzgerald M."/>
            <person name="Haas B."/>
            <person name="Abouelleil A."/>
            <person name="Alvarado L."/>
            <person name="Arachchi H.M."/>
            <person name="Berlin A."/>
            <person name="Chapman S.B."/>
            <person name="Gearin G."/>
            <person name="Goldberg J."/>
            <person name="Griggs A."/>
            <person name="Gujja S."/>
            <person name="Hansen M."/>
            <person name="Heiman D."/>
            <person name="Howarth C."/>
            <person name="Larimer J."/>
            <person name="Lui A."/>
            <person name="MacDonald P.J.P."/>
            <person name="McCowen C."/>
            <person name="Montmayeur A."/>
            <person name="Murphy C."/>
            <person name="Neiman D."/>
            <person name="Pearson M."/>
            <person name="Priest M."/>
            <person name="Roberts A."/>
            <person name="Saif S."/>
            <person name="Shea T."/>
            <person name="Sisk P."/>
            <person name="Stolte C."/>
            <person name="Sykes S."/>
            <person name="Wortman J."/>
            <person name="Nusbaum C."/>
            <person name="Birren B."/>
        </authorList>
    </citation>
    <scope>NUCLEOTIDE SEQUENCE [LARGE SCALE GENOMIC DNA]</scope>
    <source>
        <strain evidence="4 5">OT 289</strain>
    </source>
</reference>